<feature type="chain" id="PRO_5007568559" description="Secreted protein" evidence="1">
    <location>
        <begin position="29"/>
        <end position="609"/>
    </location>
</feature>
<dbReference type="InterPro" id="IPR050778">
    <property type="entry name" value="Cueball_EGF_LRP_Nidogen"/>
</dbReference>
<dbReference type="SUPFAM" id="SSF63825">
    <property type="entry name" value="YWTD domain"/>
    <property type="match status" value="1"/>
</dbReference>
<dbReference type="Proteomes" id="UP000075635">
    <property type="component" value="Unassembled WGS sequence"/>
</dbReference>
<evidence type="ECO:0000256" key="1">
    <source>
        <dbReference type="SAM" id="SignalP"/>
    </source>
</evidence>
<sequence length="609" mass="64380">MRRSFWSSFGSMAALAVALAGCSAPVTGELMVAIQTDMAVTKDLDHIELQVLSGGVPVISGARYELGPEHVALPATQGLLVSEDPSREISIRVRAIRHDRPRVEHTVLTTVPGDRVATLWVPLHFLCSAKEASRPGAPGACPDDLTCVAGACRDPRVSAASLPDYVEDDVLRRACFDVPSCFRSADPAEDLDTADCTIAAGDGVNVAIATEGEGACGAAGCFVPLDAESDFGWHRRDDGRIALPDALCSKERLARLGVVTSAVTAECPLKRIGDPLCAVDESQPVVLAARQRSPISLAVGEGSVLWTEQGALSGPDGFKGDGAVKRIPIEGGAPETLASEQAAPRHLALDGANGRVLWTNRGAGAGKAALMRRRLGGGDVGTLLNEQQLQELGPWGTLEALATNDKHVFWTQLSGTVVRGRVGRASVDGQTRSTLSEHLFANRIAAASNVACWTELGQDDPAPGTVDDEGTVWCLEDGETEPVKVGDRQRKPYGIALDARNAREVFWVNDGGEVVRGAVDRNAPEVIFEDHDHPGPYGIALDEDRVYWTNLRQGTVSTLPRDAPPRSNCRGDRCTLATGQRRPGAIAVDAGAIYWVNEGVPGEASGAVV</sequence>
<dbReference type="InterPro" id="IPR011042">
    <property type="entry name" value="6-blade_b-propeller_TolB-like"/>
</dbReference>
<protein>
    <recommendedName>
        <fullName evidence="4">Secreted protein</fullName>
    </recommendedName>
</protein>
<dbReference type="EMBL" id="JEMB01001700">
    <property type="protein sequence ID" value="KYF85480.1"/>
    <property type="molecule type" value="Genomic_DNA"/>
</dbReference>
<dbReference type="AlphaFoldDB" id="A0A150RZB9"/>
<reference evidence="2 3" key="1">
    <citation type="submission" date="2014-02" db="EMBL/GenBank/DDBJ databases">
        <title>The small core and large imbalanced accessory genome model reveals a collaborative survival strategy of Sorangium cellulosum strains in nature.</title>
        <authorList>
            <person name="Han K."/>
            <person name="Peng R."/>
            <person name="Blom J."/>
            <person name="Li Y.-Z."/>
        </authorList>
    </citation>
    <scope>NUCLEOTIDE SEQUENCE [LARGE SCALE GENOMIC DNA]</scope>
    <source>
        <strain evidence="2 3">So0011-07</strain>
    </source>
</reference>
<comment type="caution">
    <text evidence="2">The sequence shown here is derived from an EMBL/GenBank/DDBJ whole genome shotgun (WGS) entry which is preliminary data.</text>
</comment>
<evidence type="ECO:0000313" key="2">
    <source>
        <dbReference type="EMBL" id="KYF85480.1"/>
    </source>
</evidence>
<name>A0A150RZB9_SORCE</name>
<dbReference type="Gene3D" id="2.120.10.30">
    <property type="entry name" value="TolB, C-terminal domain"/>
    <property type="match status" value="2"/>
</dbReference>
<organism evidence="2 3">
    <name type="scientific">Sorangium cellulosum</name>
    <name type="common">Polyangium cellulosum</name>
    <dbReference type="NCBI Taxonomy" id="56"/>
    <lineage>
        <taxon>Bacteria</taxon>
        <taxon>Pseudomonadati</taxon>
        <taxon>Myxococcota</taxon>
        <taxon>Polyangia</taxon>
        <taxon>Polyangiales</taxon>
        <taxon>Polyangiaceae</taxon>
        <taxon>Sorangium</taxon>
    </lineage>
</organism>
<accession>A0A150RZB9</accession>
<dbReference type="PROSITE" id="PS51257">
    <property type="entry name" value="PROKAR_LIPOPROTEIN"/>
    <property type="match status" value="1"/>
</dbReference>
<feature type="signal peptide" evidence="1">
    <location>
        <begin position="1"/>
        <end position="28"/>
    </location>
</feature>
<proteinExistence type="predicted"/>
<evidence type="ECO:0008006" key="4">
    <source>
        <dbReference type="Google" id="ProtNLM"/>
    </source>
</evidence>
<dbReference type="PANTHER" id="PTHR46513">
    <property type="entry name" value="VITELLOGENIN RECEPTOR-LIKE PROTEIN-RELATED-RELATED"/>
    <property type="match status" value="1"/>
</dbReference>
<keyword evidence="1" id="KW-0732">Signal</keyword>
<evidence type="ECO:0000313" key="3">
    <source>
        <dbReference type="Proteomes" id="UP000075635"/>
    </source>
</evidence>
<gene>
    <name evidence="2" type="ORF">BE17_30460</name>
</gene>
<feature type="non-terminal residue" evidence="2">
    <location>
        <position position="609"/>
    </location>
</feature>